<sequence>MFALNFQSHNHEKLLIARQKNCTVRLGDVRDKYHDNSIVWITVGKKFEQKRKLYPAIIDRILIKKIVDLTTQDLDHQNPEIKTIEELIAFFEQIYQKTITLEDTVSVIYFSEIIE</sequence>
<dbReference type="Pfam" id="PF04266">
    <property type="entry name" value="ASCH"/>
    <property type="match status" value="1"/>
</dbReference>
<evidence type="ECO:0000313" key="2">
    <source>
        <dbReference type="EMBL" id="SDM31088.1"/>
    </source>
</evidence>
<protein>
    <recommendedName>
        <fullName evidence="1">ASCH domain-containing protein</fullName>
    </recommendedName>
</protein>
<accession>A0A1G9S6E6</accession>
<organism evidence="2 3">
    <name type="scientific">Dendrosporobacter quercicolus</name>
    <dbReference type="NCBI Taxonomy" id="146817"/>
    <lineage>
        <taxon>Bacteria</taxon>
        <taxon>Bacillati</taxon>
        <taxon>Bacillota</taxon>
        <taxon>Negativicutes</taxon>
        <taxon>Selenomonadales</taxon>
        <taxon>Sporomusaceae</taxon>
        <taxon>Dendrosporobacter</taxon>
    </lineage>
</organism>
<keyword evidence="3" id="KW-1185">Reference proteome</keyword>
<dbReference type="InterPro" id="IPR007374">
    <property type="entry name" value="ASCH_domain"/>
</dbReference>
<evidence type="ECO:0000259" key="1">
    <source>
        <dbReference type="Pfam" id="PF04266"/>
    </source>
</evidence>
<dbReference type="RefSeq" id="WP_092071904.1">
    <property type="nucleotide sequence ID" value="NZ_FNHB01000003.1"/>
</dbReference>
<dbReference type="AlphaFoldDB" id="A0A1G9S6E6"/>
<feature type="domain" description="ASCH" evidence="1">
    <location>
        <begin position="12"/>
        <end position="110"/>
    </location>
</feature>
<name>A0A1G9S6E6_9FIRM</name>
<reference evidence="2 3" key="1">
    <citation type="submission" date="2016-10" db="EMBL/GenBank/DDBJ databases">
        <authorList>
            <person name="de Groot N.N."/>
        </authorList>
    </citation>
    <scope>NUCLEOTIDE SEQUENCE [LARGE SCALE GENOMIC DNA]</scope>
    <source>
        <strain evidence="2 3">DSM 1736</strain>
    </source>
</reference>
<dbReference type="Proteomes" id="UP000214880">
    <property type="component" value="Unassembled WGS sequence"/>
</dbReference>
<gene>
    <name evidence="2" type="ORF">SAMN04488502_103226</name>
</gene>
<dbReference type="OrthoDB" id="1633824at2"/>
<evidence type="ECO:0000313" key="3">
    <source>
        <dbReference type="Proteomes" id="UP000214880"/>
    </source>
</evidence>
<dbReference type="EMBL" id="FNHB01000003">
    <property type="protein sequence ID" value="SDM31088.1"/>
    <property type="molecule type" value="Genomic_DNA"/>
</dbReference>
<proteinExistence type="predicted"/>